<gene>
    <name evidence="2" type="ORF">PMACD_LOCUS13560</name>
</gene>
<feature type="chain" id="PRO_5032684206" evidence="1">
    <location>
        <begin position="17"/>
        <end position="172"/>
    </location>
</feature>
<evidence type="ECO:0000256" key="1">
    <source>
        <dbReference type="SAM" id="SignalP"/>
    </source>
</evidence>
<name>A0A821WMH8_9NEOP</name>
<accession>A0A821WMH8</accession>
<comment type="caution">
    <text evidence="2">The sequence shown here is derived from an EMBL/GenBank/DDBJ whole genome shotgun (WGS) entry which is preliminary data.</text>
</comment>
<evidence type="ECO:0000313" key="2">
    <source>
        <dbReference type="EMBL" id="CAF4927417.1"/>
    </source>
</evidence>
<dbReference type="Proteomes" id="UP000663880">
    <property type="component" value="Unassembled WGS sequence"/>
</dbReference>
<organism evidence="2 3">
    <name type="scientific">Pieris macdunnoughi</name>
    <dbReference type="NCBI Taxonomy" id="345717"/>
    <lineage>
        <taxon>Eukaryota</taxon>
        <taxon>Metazoa</taxon>
        <taxon>Ecdysozoa</taxon>
        <taxon>Arthropoda</taxon>
        <taxon>Hexapoda</taxon>
        <taxon>Insecta</taxon>
        <taxon>Pterygota</taxon>
        <taxon>Neoptera</taxon>
        <taxon>Endopterygota</taxon>
        <taxon>Lepidoptera</taxon>
        <taxon>Glossata</taxon>
        <taxon>Ditrysia</taxon>
        <taxon>Papilionoidea</taxon>
        <taxon>Pieridae</taxon>
        <taxon>Pierinae</taxon>
        <taxon>Pieris</taxon>
    </lineage>
</organism>
<reference evidence="2" key="1">
    <citation type="submission" date="2021-02" db="EMBL/GenBank/DDBJ databases">
        <authorList>
            <person name="Steward A R."/>
        </authorList>
    </citation>
    <scope>NUCLEOTIDE SEQUENCE</scope>
</reference>
<sequence length="172" mass="19368">MLLALAFLSLISNSAAVVDCRAACRRCREKTDLPEMVEVYCAMCTECKERRIERIQAASAMTTKDDCYPLQEIADCPEPSCEDLEQTKKLPLKKIVTSTTSTTTTRRPCPTTPCKKPPPCYCMPFMPQTLCPCPIQSQVTTETINQKLVLPENEKDYTYLYVGVPKDLLNEN</sequence>
<protein>
    <submittedName>
        <fullName evidence="2">Uncharacterized protein</fullName>
    </submittedName>
</protein>
<feature type="signal peptide" evidence="1">
    <location>
        <begin position="1"/>
        <end position="16"/>
    </location>
</feature>
<keyword evidence="3" id="KW-1185">Reference proteome</keyword>
<evidence type="ECO:0000313" key="3">
    <source>
        <dbReference type="Proteomes" id="UP000663880"/>
    </source>
</evidence>
<dbReference type="OrthoDB" id="7435489at2759"/>
<dbReference type="EMBL" id="CAJOBZ010000061">
    <property type="protein sequence ID" value="CAF4927417.1"/>
    <property type="molecule type" value="Genomic_DNA"/>
</dbReference>
<keyword evidence="1" id="KW-0732">Signal</keyword>
<dbReference type="AlphaFoldDB" id="A0A821WMH8"/>
<proteinExistence type="predicted"/>